<accession>A0ABQ0D415</accession>
<evidence type="ECO:0000313" key="1">
    <source>
        <dbReference type="EMBL" id="GAB0173088.1"/>
    </source>
</evidence>
<gene>
    <name evidence="1" type="ORF">NHP164001_11040</name>
</gene>
<evidence type="ECO:0000313" key="2">
    <source>
        <dbReference type="Proteomes" id="UP001562457"/>
    </source>
</evidence>
<sequence>MKFLLPCLLCTIVANTYARDDSLMYKNMEFYEKNLFLKIRLVRLIILTQQTILLLIIG</sequence>
<proteinExistence type="predicted"/>
<protein>
    <submittedName>
        <fullName evidence="1">Uncharacterized protein</fullName>
    </submittedName>
</protein>
<organism evidence="1 2">
    <name type="scientific">Helicobacter trogontum</name>
    <dbReference type="NCBI Taxonomy" id="50960"/>
    <lineage>
        <taxon>Bacteria</taxon>
        <taxon>Pseudomonadati</taxon>
        <taxon>Campylobacterota</taxon>
        <taxon>Epsilonproteobacteria</taxon>
        <taxon>Campylobacterales</taxon>
        <taxon>Helicobacteraceae</taxon>
        <taxon>Helicobacter</taxon>
    </lineage>
</organism>
<name>A0ABQ0D415_9HELI</name>
<comment type="caution">
    <text evidence="1">The sequence shown here is derived from an EMBL/GenBank/DDBJ whole genome shotgun (WGS) entry which is preliminary data.</text>
</comment>
<dbReference type="EMBL" id="BAAFHN010000023">
    <property type="protein sequence ID" value="GAB0173088.1"/>
    <property type="molecule type" value="Genomic_DNA"/>
</dbReference>
<reference evidence="1 2" key="1">
    <citation type="submission" date="2024-06" db="EMBL/GenBank/DDBJ databases">
        <title>Draft genome sequence of Helicobacter trogontum NHP16-4001.</title>
        <authorList>
            <person name="Rimbara E."/>
            <person name="Suzuki M."/>
        </authorList>
    </citation>
    <scope>NUCLEOTIDE SEQUENCE [LARGE SCALE GENOMIC DNA]</scope>
    <source>
        <strain evidence="1 2">NHP16-4001</strain>
    </source>
</reference>
<dbReference type="Proteomes" id="UP001562457">
    <property type="component" value="Unassembled WGS sequence"/>
</dbReference>
<keyword evidence="2" id="KW-1185">Reference proteome</keyword>
<dbReference type="RefSeq" id="WP_369607408.1">
    <property type="nucleotide sequence ID" value="NZ_BAAFHN010000023.1"/>
</dbReference>